<gene>
    <name evidence="3" type="ORF">ILP92_15340</name>
</gene>
<feature type="region of interest" description="Disordered" evidence="1">
    <location>
        <begin position="46"/>
        <end position="70"/>
    </location>
</feature>
<comment type="caution">
    <text evidence="3">The sequence shown here is derived from an EMBL/GenBank/DDBJ whole genome shotgun (WGS) entry which is preliminary data.</text>
</comment>
<keyword evidence="4" id="KW-1185">Reference proteome</keyword>
<feature type="chain" id="PRO_5037510953" evidence="2">
    <location>
        <begin position="21"/>
        <end position="174"/>
    </location>
</feature>
<feature type="compositionally biased region" description="Low complexity" evidence="1">
    <location>
        <begin position="47"/>
        <end position="56"/>
    </location>
</feature>
<proteinExistence type="predicted"/>
<evidence type="ECO:0000313" key="4">
    <source>
        <dbReference type="Proteomes" id="UP000642488"/>
    </source>
</evidence>
<reference evidence="3" key="1">
    <citation type="submission" date="2020-12" db="EMBL/GenBank/DDBJ databases">
        <title>Bacterial taxonomy.</title>
        <authorList>
            <person name="Pan X."/>
        </authorList>
    </citation>
    <scope>NUCLEOTIDE SEQUENCE</scope>
    <source>
        <strain evidence="3">KCTC 52957</strain>
    </source>
</reference>
<dbReference type="RefSeq" id="WP_198917293.1">
    <property type="nucleotide sequence ID" value="NZ_JAEKPD010000016.1"/>
</dbReference>
<dbReference type="Proteomes" id="UP000642488">
    <property type="component" value="Unassembled WGS sequence"/>
</dbReference>
<dbReference type="AlphaFoldDB" id="A0A934IBM5"/>
<sequence>MRGAVTRYIAALGLSLGLSACGGTPDLITLRKDGPGPDEFAVLPNKPLQTPANLNALPPPTPGGANRTDATPQADAIAALGGRASAVQGGGVQGPALVSHARRFGVDSSIRQTLAAEDLAFRRDNDGRLLERVLNVTTYYNAYRGQSLDQYAELERFRRAGVRTPAVPPPNVEQ</sequence>
<protein>
    <submittedName>
        <fullName evidence="3">DUF3035 domain-containing protein</fullName>
    </submittedName>
</protein>
<name>A0A934IBM5_9RHOB</name>
<evidence type="ECO:0000313" key="3">
    <source>
        <dbReference type="EMBL" id="MBJ3764124.1"/>
    </source>
</evidence>
<keyword evidence="2" id="KW-0732">Signal</keyword>
<dbReference type="PROSITE" id="PS51257">
    <property type="entry name" value="PROKAR_LIPOPROTEIN"/>
    <property type="match status" value="1"/>
</dbReference>
<dbReference type="EMBL" id="JAEKPD010000016">
    <property type="protein sequence ID" value="MBJ3764124.1"/>
    <property type="molecule type" value="Genomic_DNA"/>
</dbReference>
<dbReference type="Pfam" id="PF11233">
    <property type="entry name" value="DUF3035"/>
    <property type="match status" value="1"/>
</dbReference>
<evidence type="ECO:0000256" key="2">
    <source>
        <dbReference type="SAM" id="SignalP"/>
    </source>
</evidence>
<evidence type="ECO:0000256" key="1">
    <source>
        <dbReference type="SAM" id="MobiDB-lite"/>
    </source>
</evidence>
<dbReference type="InterPro" id="IPR021395">
    <property type="entry name" value="DUF3035"/>
</dbReference>
<accession>A0A934IBM5</accession>
<organism evidence="3 4">
    <name type="scientific">Palleronia pontilimi</name>
    <dbReference type="NCBI Taxonomy" id="1964209"/>
    <lineage>
        <taxon>Bacteria</taxon>
        <taxon>Pseudomonadati</taxon>
        <taxon>Pseudomonadota</taxon>
        <taxon>Alphaproteobacteria</taxon>
        <taxon>Rhodobacterales</taxon>
        <taxon>Roseobacteraceae</taxon>
        <taxon>Palleronia</taxon>
    </lineage>
</organism>
<feature type="signal peptide" evidence="2">
    <location>
        <begin position="1"/>
        <end position="20"/>
    </location>
</feature>